<comment type="caution">
    <text evidence="3">The sequence shown here is derived from an EMBL/GenBank/DDBJ whole genome shotgun (WGS) entry which is preliminary data.</text>
</comment>
<dbReference type="SUPFAM" id="SSF56281">
    <property type="entry name" value="Metallo-hydrolase/oxidoreductase"/>
    <property type="match status" value="1"/>
</dbReference>
<feature type="domain" description="Metallo-beta-lactamase" evidence="2">
    <location>
        <begin position="12"/>
        <end position="192"/>
    </location>
</feature>
<keyword evidence="1" id="KW-0479">Metal-binding</keyword>
<dbReference type="PANTHER" id="PTHR43084:SF1">
    <property type="entry name" value="PERSULFIDE DIOXYGENASE ETHE1, MITOCHONDRIAL"/>
    <property type="match status" value="1"/>
</dbReference>
<accession>A0A2W5SS37</accession>
<dbReference type="GO" id="GO:0006749">
    <property type="term" value="P:glutathione metabolic process"/>
    <property type="evidence" value="ECO:0007669"/>
    <property type="project" value="InterPro"/>
</dbReference>
<keyword evidence="3" id="KW-0378">Hydrolase</keyword>
<dbReference type="GO" id="GO:0050313">
    <property type="term" value="F:sulfur dioxygenase activity"/>
    <property type="evidence" value="ECO:0007669"/>
    <property type="project" value="InterPro"/>
</dbReference>
<dbReference type="InterPro" id="IPR051682">
    <property type="entry name" value="Mito_Persulfide_Diox"/>
</dbReference>
<evidence type="ECO:0000313" key="4">
    <source>
        <dbReference type="Proteomes" id="UP000249061"/>
    </source>
</evidence>
<evidence type="ECO:0000313" key="3">
    <source>
        <dbReference type="EMBL" id="PZR05550.1"/>
    </source>
</evidence>
<dbReference type="EMBL" id="QFQP01000044">
    <property type="protein sequence ID" value="PZR05550.1"/>
    <property type="molecule type" value="Genomic_DNA"/>
</dbReference>
<dbReference type="Gene3D" id="3.60.15.10">
    <property type="entry name" value="Ribonuclease Z/Hydroxyacylglutathione hydrolase-like"/>
    <property type="match status" value="1"/>
</dbReference>
<dbReference type="InterPro" id="IPR036866">
    <property type="entry name" value="RibonucZ/Hydroxyglut_hydro"/>
</dbReference>
<evidence type="ECO:0000259" key="2">
    <source>
        <dbReference type="SMART" id="SM00849"/>
    </source>
</evidence>
<dbReference type="GO" id="GO:0016787">
    <property type="term" value="F:hydrolase activity"/>
    <property type="evidence" value="ECO:0007669"/>
    <property type="project" value="UniProtKB-KW"/>
</dbReference>
<protein>
    <submittedName>
        <fullName evidence="3">MBL fold metallo-hydrolase</fullName>
    </submittedName>
</protein>
<dbReference type="CDD" id="cd07724">
    <property type="entry name" value="POD-like_MBL-fold"/>
    <property type="match status" value="1"/>
</dbReference>
<dbReference type="InterPro" id="IPR044528">
    <property type="entry name" value="POD-like_MBL-fold"/>
</dbReference>
<dbReference type="Pfam" id="PF00753">
    <property type="entry name" value="Lactamase_B"/>
    <property type="match status" value="1"/>
</dbReference>
<evidence type="ECO:0000256" key="1">
    <source>
        <dbReference type="ARBA" id="ARBA00022723"/>
    </source>
</evidence>
<dbReference type="SMART" id="SM00849">
    <property type="entry name" value="Lactamase_B"/>
    <property type="match status" value="1"/>
</dbReference>
<reference evidence="3 4" key="1">
    <citation type="submission" date="2017-08" db="EMBL/GenBank/DDBJ databases">
        <title>Infants hospitalized years apart are colonized by the same room-sourced microbial strains.</title>
        <authorList>
            <person name="Brooks B."/>
            <person name="Olm M.R."/>
            <person name="Firek B.A."/>
            <person name="Baker R."/>
            <person name="Thomas B.C."/>
            <person name="Morowitz M.J."/>
            <person name="Banfield J.F."/>
        </authorList>
    </citation>
    <scope>NUCLEOTIDE SEQUENCE [LARGE SCALE GENOMIC DNA]</scope>
    <source>
        <strain evidence="3">S2_003_000_R2_14</strain>
    </source>
</reference>
<dbReference type="AlphaFoldDB" id="A0A2W5SS37"/>
<dbReference type="Proteomes" id="UP000249061">
    <property type="component" value="Unassembled WGS sequence"/>
</dbReference>
<dbReference type="InterPro" id="IPR001279">
    <property type="entry name" value="Metallo-B-lactamas"/>
</dbReference>
<organism evidence="3 4">
    <name type="scientific">Archangium gephyra</name>
    <dbReference type="NCBI Taxonomy" id="48"/>
    <lineage>
        <taxon>Bacteria</taxon>
        <taxon>Pseudomonadati</taxon>
        <taxon>Myxococcota</taxon>
        <taxon>Myxococcia</taxon>
        <taxon>Myxococcales</taxon>
        <taxon>Cystobacterineae</taxon>
        <taxon>Archangiaceae</taxon>
        <taxon>Archangium</taxon>
    </lineage>
</organism>
<dbReference type="GO" id="GO:0070813">
    <property type="term" value="P:hydrogen sulfide metabolic process"/>
    <property type="evidence" value="ECO:0007669"/>
    <property type="project" value="TreeGrafter"/>
</dbReference>
<proteinExistence type="predicted"/>
<name>A0A2W5SS37_9BACT</name>
<dbReference type="GO" id="GO:0046872">
    <property type="term" value="F:metal ion binding"/>
    <property type="evidence" value="ECO:0007669"/>
    <property type="project" value="UniProtKB-KW"/>
</dbReference>
<gene>
    <name evidence="3" type="ORF">DI536_32045</name>
</gene>
<sequence length="256" mass="27541">MDIVSRRHDATGTLTHLVIEGDDAVLIDPVLDFDAATGVTSTETLESWRALVALRRVRVHAVLETHVHADHLSGARWWKAQLGGQVLIGRRVTEVQERFGGVPGAGFDRLVRDGEVLHLGAVTVEVRETPGHTPACVSYRVGDAVFTGDALCNPDNGVGRCDFPGGDARVLYSSIRGKLFTLPPETRVFAGHDYPVNGRGVQFSSTIGEQRAHNVQLRDGISVETFVEARAARDASLAPPRLMAPSLKANIGAAAR</sequence>
<dbReference type="PANTHER" id="PTHR43084">
    <property type="entry name" value="PERSULFIDE DIOXYGENASE ETHE1"/>
    <property type="match status" value="1"/>
</dbReference>